<dbReference type="EMBL" id="GGEC01093505">
    <property type="protein sequence ID" value="MBX73989.1"/>
    <property type="molecule type" value="Transcribed_RNA"/>
</dbReference>
<reference evidence="1" key="1">
    <citation type="submission" date="2018-02" db="EMBL/GenBank/DDBJ databases">
        <title>Rhizophora mucronata_Transcriptome.</title>
        <authorList>
            <person name="Meera S.P."/>
            <person name="Sreeshan A."/>
            <person name="Augustine A."/>
        </authorList>
    </citation>
    <scope>NUCLEOTIDE SEQUENCE</scope>
    <source>
        <tissue evidence="1">Leaf</tissue>
    </source>
</reference>
<evidence type="ECO:0000313" key="1">
    <source>
        <dbReference type="EMBL" id="MBX73989.1"/>
    </source>
</evidence>
<organism evidence="1">
    <name type="scientific">Rhizophora mucronata</name>
    <name type="common">Asiatic mangrove</name>
    <dbReference type="NCBI Taxonomy" id="61149"/>
    <lineage>
        <taxon>Eukaryota</taxon>
        <taxon>Viridiplantae</taxon>
        <taxon>Streptophyta</taxon>
        <taxon>Embryophyta</taxon>
        <taxon>Tracheophyta</taxon>
        <taxon>Spermatophyta</taxon>
        <taxon>Magnoliopsida</taxon>
        <taxon>eudicotyledons</taxon>
        <taxon>Gunneridae</taxon>
        <taxon>Pentapetalae</taxon>
        <taxon>rosids</taxon>
        <taxon>fabids</taxon>
        <taxon>Malpighiales</taxon>
        <taxon>Rhizophoraceae</taxon>
        <taxon>Rhizophora</taxon>
    </lineage>
</organism>
<accession>A0A2P2R3Z4</accession>
<name>A0A2P2R3Z4_RHIMU</name>
<proteinExistence type="predicted"/>
<dbReference type="AlphaFoldDB" id="A0A2P2R3Z4"/>
<sequence>MEDNVEVLKTILMDKKVSTEVEKKIFTKIF</sequence>
<protein>
    <submittedName>
        <fullName evidence="1">Uncharacterized protein</fullName>
    </submittedName>
</protein>